<proteinExistence type="predicted"/>
<sequence length="180" mass="19831">PHPLVFGHHPFIFDPAHLSVVSPTRSFGSATFSLLKMDSPPQTWTRRPQNDPATSTADPTCRRWTRRVKNGSVTSTTIPAPVSKTTPSPQMDPSLQGAGVSGRLSPRTRPAASKQILSQPKPPRRLSSRPDRLKMDPSPQTIPPSPMHGPVKGQDALYHWKCYIIVHKSHNAWPKLGTNT</sequence>
<reference evidence="3" key="2">
    <citation type="submission" date="2015-01" db="EMBL/GenBank/DDBJ databases">
        <title>Evolutionary Origins and Diversification of the Mycorrhizal Mutualists.</title>
        <authorList>
            <consortium name="DOE Joint Genome Institute"/>
            <consortium name="Mycorrhizal Genomics Consortium"/>
            <person name="Kohler A."/>
            <person name="Kuo A."/>
            <person name="Nagy L.G."/>
            <person name="Floudas D."/>
            <person name="Copeland A."/>
            <person name="Barry K.W."/>
            <person name="Cichocki N."/>
            <person name="Veneault-Fourrey C."/>
            <person name="LaButti K."/>
            <person name="Lindquist E.A."/>
            <person name="Lipzen A."/>
            <person name="Lundell T."/>
            <person name="Morin E."/>
            <person name="Murat C."/>
            <person name="Riley R."/>
            <person name="Ohm R."/>
            <person name="Sun H."/>
            <person name="Tunlid A."/>
            <person name="Henrissat B."/>
            <person name="Grigoriev I.V."/>
            <person name="Hibbett D.S."/>
            <person name="Martin F."/>
        </authorList>
    </citation>
    <scope>NUCLEOTIDE SEQUENCE [LARGE SCALE GENOMIC DNA]</scope>
    <source>
        <strain evidence="3">Ve08.2h10</strain>
    </source>
</reference>
<accession>A0A0D0DFY8</accession>
<dbReference type="HOGENOM" id="CLU_1499812_0_0_1"/>
<feature type="compositionally biased region" description="Polar residues" evidence="1">
    <location>
        <begin position="40"/>
        <end position="58"/>
    </location>
</feature>
<evidence type="ECO:0000313" key="3">
    <source>
        <dbReference type="Proteomes" id="UP000054538"/>
    </source>
</evidence>
<evidence type="ECO:0000313" key="2">
    <source>
        <dbReference type="EMBL" id="KIK80064.1"/>
    </source>
</evidence>
<dbReference type="AlphaFoldDB" id="A0A0D0DFY8"/>
<protein>
    <submittedName>
        <fullName evidence="2">Uncharacterized protein</fullName>
    </submittedName>
</protein>
<dbReference type="InParanoid" id="A0A0D0DFY8"/>
<dbReference type="Proteomes" id="UP000054538">
    <property type="component" value="Unassembled WGS sequence"/>
</dbReference>
<gene>
    <name evidence="2" type="ORF">PAXRUDRAFT_833755</name>
</gene>
<name>A0A0D0DFY8_9AGAM</name>
<reference evidence="2 3" key="1">
    <citation type="submission" date="2014-04" db="EMBL/GenBank/DDBJ databases">
        <authorList>
            <consortium name="DOE Joint Genome Institute"/>
            <person name="Kuo A."/>
            <person name="Kohler A."/>
            <person name="Jargeat P."/>
            <person name="Nagy L.G."/>
            <person name="Floudas D."/>
            <person name="Copeland A."/>
            <person name="Barry K.W."/>
            <person name="Cichocki N."/>
            <person name="Veneault-Fourrey C."/>
            <person name="LaButti K."/>
            <person name="Lindquist E.A."/>
            <person name="Lipzen A."/>
            <person name="Lundell T."/>
            <person name="Morin E."/>
            <person name="Murat C."/>
            <person name="Sun H."/>
            <person name="Tunlid A."/>
            <person name="Henrissat B."/>
            <person name="Grigoriev I.V."/>
            <person name="Hibbett D.S."/>
            <person name="Martin F."/>
            <person name="Nordberg H.P."/>
            <person name="Cantor M.N."/>
            <person name="Hua S.X."/>
        </authorList>
    </citation>
    <scope>NUCLEOTIDE SEQUENCE [LARGE SCALE GENOMIC DNA]</scope>
    <source>
        <strain evidence="2 3">Ve08.2h10</strain>
    </source>
</reference>
<organism evidence="2 3">
    <name type="scientific">Paxillus rubicundulus Ve08.2h10</name>
    <dbReference type="NCBI Taxonomy" id="930991"/>
    <lineage>
        <taxon>Eukaryota</taxon>
        <taxon>Fungi</taxon>
        <taxon>Dikarya</taxon>
        <taxon>Basidiomycota</taxon>
        <taxon>Agaricomycotina</taxon>
        <taxon>Agaricomycetes</taxon>
        <taxon>Agaricomycetidae</taxon>
        <taxon>Boletales</taxon>
        <taxon>Paxilineae</taxon>
        <taxon>Paxillaceae</taxon>
        <taxon>Paxillus</taxon>
    </lineage>
</organism>
<feature type="non-terminal residue" evidence="2">
    <location>
        <position position="180"/>
    </location>
</feature>
<dbReference type="EMBL" id="KN826112">
    <property type="protein sequence ID" value="KIK80064.1"/>
    <property type="molecule type" value="Genomic_DNA"/>
</dbReference>
<evidence type="ECO:0000256" key="1">
    <source>
        <dbReference type="SAM" id="MobiDB-lite"/>
    </source>
</evidence>
<feature type="region of interest" description="Disordered" evidence="1">
    <location>
        <begin position="38"/>
        <end position="150"/>
    </location>
</feature>
<feature type="compositionally biased region" description="Polar residues" evidence="1">
    <location>
        <begin position="71"/>
        <end position="93"/>
    </location>
</feature>
<keyword evidence="3" id="KW-1185">Reference proteome</keyword>